<dbReference type="Gene3D" id="3.40.630.30">
    <property type="match status" value="1"/>
</dbReference>
<proteinExistence type="predicted"/>
<reference evidence="3" key="1">
    <citation type="journal article" date="2019" name="Int. J. Syst. Evol. Microbiol.">
        <title>The Global Catalogue of Microorganisms (GCM) 10K type strain sequencing project: providing services to taxonomists for standard genome sequencing and annotation.</title>
        <authorList>
            <consortium name="The Broad Institute Genomics Platform"/>
            <consortium name="The Broad Institute Genome Sequencing Center for Infectious Disease"/>
            <person name="Wu L."/>
            <person name="Ma J."/>
        </authorList>
    </citation>
    <scope>NUCLEOTIDE SEQUENCE [LARGE SCALE GENOMIC DNA]</scope>
    <source>
        <strain evidence="3">JCM 3389</strain>
    </source>
</reference>
<feature type="domain" description="BioF2-like acetyltransferase" evidence="1">
    <location>
        <begin position="121"/>
        <end position="269"/>
    </location>
</feature>
<gene>
    <name evidence="2" type="ORF">ACFSJE_00605</name>
</gene>
<evidence type="ECO:0000313" key="2">
    <source>
        <dbReference type="EMBL" id="MFD2098251.1"/>
    </source>
</evidence>
<evidence type="ECO:0000259" key="1">
    <source>
        <dbReference type="Pfam" id="PF13480"/>
    </source>
</evidence>
<keyword evidence="3" id="KW-1185">Reference proteome</keyword>
<dbReference type="EMBL" id="JBHUHU010000001">
    <property type="protein sequence ID" value="MFD2098251.1"/>
    <property type="molecule type" value="Genomic_DNA"/>
</dbReference>
<name>A0ABW4XRP0_9FLAO</name>
<dbReference type="Proteomes" id="UP001597342">
    <property type="component" value="Unassembled WGS sequence"/>
</dbReference>
<dbReference type="SUPFAM" id="SSF55729">
    <property type="entry name" value="Acyl-CoA N-acyltransferases (Nat)"/>
    <property type="match status" value="1"/>
</dbReference>
<accession>A0ABW4XRP0</accession>
<protein>
    <submittedName>
        <fullName evidence="2">GNAT family N-acetyltransferase</fullName>
    </submittedName>
</protein>
<dbReference type="RefSeq" id="WP_379829022.1">
    <property type="nucleotide sequence ID" value="NZ_JBHUHU010000001.1"/>
</dbReference>
<comment type="caution">
    <text evidence="2">The sequence shown here is derived from an EMBL/GenBank/DDBJ whole genome shotgun (WGS) entry which is preliminary data.</text>
</comment>
<dbReference type="InterPro" id="IPR038740">
    <property type="entry name" value="BioF2-like_GNAT_dom"/>
</dbReference>
<evidence type="ECO:0000313" key="3">
    <source>
        <dbReference type="Proteomes" id="UP001597342"/>
    </source>
</evidence>
<sequence>MTNNPFSSEIFSSIWSQCFGKEREEIRGVSGLQFYKGLSGVYINTGKTHTKGVHYALENDIELKGKTCLIYDVPTYFKCPSTPVTTSQVRLLKIRQYPGFLIELGQFTTLNEYLAQQFKKSSRYKLNKYFRRLKQCFDIESTMYTGELPQEEYDSIFRKFRELLEKRFQEKGEHNNNLDESEWNFYQQVAYPMIKNGKAGLFVIADKGEPIAITLTYFNEDIIFDAITVFDTDYSKFHLGSINIMMLIEWGINNKFKILDFSKGYFDYKVRWATQQYDFEYHILYDPKSPISQLRAHGIASFFRLKQYLREKNLNLFWNKLIFLFRKKERESSSKTGAGDSTIVFKDSEIKDSSNLVKIDGYHPQVIRLFFEFLYLNNEDAKNVSVFHISNGQYLFQGTTTDKIGSVN</sequence>
<organism evidence="2 3">
    <name type="scientific">Flagellimonas iocasae</name>
    <dbReference type="NCBI Taxonomy" id="2055905"/>
    <lineage>
        <taxon>Bacteria</taxon>
        <taxon>Pseudomonadati</taxon>
        <taxon>Bacteroidota</taxon>
        <taxon>Flavobacteriia</taxon>
        <taxon>Flavobacteriales</taxon>
        <taxon>Flavobacteriaceae</taxon>
        <taxon>Flagellimonas</taxon>
    </lineage>
</organism>
<dbReference type="Pfam" id="PF13480">
    <property type="entry name" value="Acetyltransf_6"/>
    <property type="match status" value="1"/>
</dbReference>
<dbReference type="InterPro" id="IPR016181">
    <property type="entry name" value="Acyl_CoA_acyltransferase"/>
</dbReference>